<evidence type="ECO:0000256" key="1">
    <source>
        <dbReference type="ARBA" id="ARBA00004651"/>
    </source>
</evidence>
<feature type="transmembrane region" description="Helical" evidence="8">
    <location>
        <begin position="38"/>
        <end position="58"/>
    </location>
</feature>
<dbReference type="Pfam" id="PF04066">
    <property type="entry name" value="MrpF_PhaF"/>
    <property type="match status" value="1"/>
</dbReference>
<evidence type="ECO:0000256" key="5">
    <source>
        <dbReference type="ARBA" id="ARBA00022692"/>
    </source>
</evidence>
<evidence type="ECO:0000256" key="6">
    <source>
        <dbReference type="ARBA" id="ARBA00022989"/>
    </source>
</evidence>
<accession>A0ABP7E2D8</accession>
<keyword evidence="10" id="KW-1185">Reference proteome</keyword>
<comment type="caution">
    <text evidence="9">The sequence shown here is derived from an EMBL/GenBank/DDBJ whole genome shotgun (WGS) entry which is preliminary data.</text>
</comment>
<keyword evidence="3" id="KW-0813">Transport</keyword>
<protein>
    <recommendedName>
        <fullName evidence="11">Cation transporter</fullName>
    </recommendedName>
</protein>
<evidence type="ECO:0000256" key="3">
    <source>
        <dbReference type="ARBA" id="ARBA00022448"/>
    </source>
</evidence>
<dbReference type="InterPro" id="IPR007208">
    <property type="entry name" value="MrpF/PhaF-like"/>
</dbReference>
<proteinExistence type="inferred from homology"/>
<evidence type="ECO:0008006" key="11">
    <source>
        <dbReference type="Google" id="ProtNLM"/>
    </source>
</evidence>
<keyword evidence="5 8" id="KW-0812">Transmembrane</keyword>
<keyword evidence="6 8" id="KW-1133">Transmembrane helix</keyword>
<keyword evidence="7 8" id="KW-0472">Membrane</keyword>
<evidence type="ECO:0000313" key="9">
    <source>
        <dbReference type="EMBL" id="GAA3712159.1"/>
    </source>
</evidence>
<name>A0ABP7E2D8_9SPHN</name>
<evidence type="ECO:0000256" key="8">
    <source>
        <dbReference type="SAM" id="Phobius"/>
    </source>
</evidence>
<keyword evidence="4" id="KW-1003">Cell membrane</keyword>
<sequence length="92" mass="9538">MSGIDLHAVAAVLAMVLCVALALAGWRMLRGPTIADRFVAFDMLTAVAVAFSALTAVATGRSAFLDVALVLALVNFVATAAFAIFLERKGRG</sequence>
<feature type="transmembrane region" description="Helical" evidence="8">
    <location>
        <begin position="64"/>
        <end position="86"/>
    </location>
</feature>
<evidence type="ECO:0000256" key="2">
    <source>
        <dbReference type="ARBA" id="ARBA00009212"/>
    </source>
</evidence>
<dbReference type="PANTHER" id="PTHR34702:SF1">
    <property type="entry name" value="NA(+)_H(+) ANTIPORTER SUBUNIT F"/>
    <property type="match status" value="1"/>
</dbReference>
<feature type="transmembrane region" description="Helical" evidence="8">
    <location>
        <begin position="6"/>
        <end position="26"/>
    </location>
</feature>
<dbReference type="EMBL" id="BAABBF010000004">
    <property type="protein sequence ID" value="GAA3712159.1"/>
    <property type="molecule type" value="Genomic_DNA"/>
</dbReference>
<reference evidence="10" key="1">
    <citation type="journal article" date="2019" name="Int. J. Syst. Evol. Microbiol.">
        <title>The Global Catalogue of Microorganisms (GCM) 10K type strain sequencing project: providing services to taxonomists for standard genome sequencing and annotation.</title>
        <authorList>
            <consortium name="The Broad Institute Genomics Platform"/>
            <consortium name="The Broad Institute Genome Sequencing Center for Infectious Disease"/>
            <person name="Wu L."/>
            <person name="Ma J."/>
        </authorList>
    </citation>
    <scope>NUCLEOTIDE SEQUENCE [LARGE SCALE GENOMIC DNA]</scope>
    <source>
        <strain evidence="10">JCM 17498</strain>
    </source>
</reference>
<evidence type="ECO:0000256" key="7">
    <source>
        <dbReference type="ARBA" id="ARBA00023136"/>
    </source>
</evidence>
<dbReference type="RefSeq" id="WP_344693372.1">
    <property type="nucleotide sequence ID" value="NZ_BAABBF010000004.1"/>
</dbReference>
<evidence type="ECO:0000313" key="10">
    <source>
        <dbReference type="Proteomes" id="UP001500523"/>
    </source>
</evidence>
<dbReference type="Proteomes" id="UP001500523">
    <property type="component" value="Unassembled WGS sequence"/>
</dbReference>
<dbReference type="PANTHER" id="PTHR34702">
    <property type="entry name" value="NA(+)/H(+) ANTIPORTER SUBUNIT F1"/>
    <property type="match status" value="1"/>
</dbReference>
<evidence type="ECO:0000256" key="4">
    <source>
        <dbReference type="ARBA" id="ARBA00022475"/>
    </source>
</evidence>
<gene>
    <name evidence="9" type="ORF">GCM10022268_21330</name>
</gene>
<comment type="similarity">
    <text evidence="2">Belongs to the CPA3 antiporters (TC 2.A.63) subunit F family.</text>
</comment>
<organism evidence="9 10">
    <name type="scientific">Sphingomonas cynarae</name>
    <dbReference type="NCBI Taxonomy" id="930197"/>
    <lineage>
        <taxon>Bacteria</taxon>
        <taxon>Pseudomonadati</taxon>
        <taxon>Pseudomonadota</taxon>
        <taxon>Alphaproteobacteria</taxon>
        <taxon>Sphingomonadales</taxon>
        <taxon>Sphingomonadaceae</taxon>
        <taxon>Sphingomonas</taxon>
    </lineage>
</organism>
<comment type="subcellular location">
    <subcellularLocation>
        <location evidence="1">Cell membrane</location>
        <topology evidence="1">Multi-pass membrane protein</topology>
    </subcellularLocation>
</comment>